<protein>
    <submittedName>
        <fullName evidence="2">Uncharacterized protein</fullName>
    </submittedName>
</protein>
<accession>A0A3M7PQS5</accession>
<reference evidence="2 3" key="1">
    <citation type="journal article" date="2018" name="Sci. Rep.">
        <title>Genomic signatures of local adaptation to the degree of environmental predictability in rotifers.</title>
        <authorList>
            <person name="Franch-Gras L."/>
            <person name="Hahn C."/>
            <person name="Garcia-Roger E.M."/>
            <person name="Carmona M.J."/>
            <person name="Serra M."/>
            <person name="Gomez A."/>
        </authorList>
    </citation>
    <scope>NUCLEOTIDE SEQUENCE [LARGE SCALE GENOMIC DNA]</scope>
    <source>
        <strain evidence="2">HYR1</strain>
    </source>
</reference>
<feature type="transmembrane region" description="Helical" evidence="1">
    <location>
        <begin position="7"/>
        <end position="27"/>
    </location>
</feature>
<dbReference type="EMBL" id="REGN01009464">
    <property type="protein sequence ID" value="RNA01105.1"/>
    <property type="molecule type" value="Genomic_DNA"/>
</dbReference>
<dbReference type="Proteomes" id="UP000276133">
    <property type="component" value="Unassembled WGS sequence"/>
</dbReference>
<evidence type="ECO:0000313" key="2">
    <source>
        <dbReference type="EMBL" id="RNA01105.1"/>
    </source>
</evidence>
<name>A0A3M7PQS5_BRAPC</name>
<comment type="caution">
    <text evidence="2">The sequence shown here is derived from an EMBL/GenBank/DDBJ whole genome shotgun (WGS) entry which is preliminary data.</text>
</comment>
<evidence type="ECO:0000256" key="1">
    <source>
        <dbReference type="SAM" id="Phobius"/>
    </source>
</evidence>
<keyword evidence="3" id="KW-1185">Reference proteome</keyword>
<keyword evidence="1" id="KW-0472">Membrane</keyword>
<sequence length="90" mass="10697">MKKFDRYSDYLTRIFYEILFILSVFIIDPSEEIRFKPEKIAKILISKNPMKFNCASKNILSVREQQLFKGFAIFGTGERQNIIKMRPNLD</sequence>
<dbReference type="AlphaFoldDB" id="A0A3M7PQS5"/>
<gene>
    <name evidence="2" type="ORF">BpHYR1_042914</name>
</gene>
<proteinExistence type="predicted"/>
<organism evidence="2 3">
    <name type="scientific">Brachionus plicatilis</name>
    <name type="common">Marine rotifer</name>
    <name type="synonym">Brachionus muelleri</name>
    <dbReference type="NCBI Taxonomy" id="10195"/>
    <lineage>
        <taxon>Eukaryota</taxon>
        <taxon>Metazoa</taxon>
        <taxon>Spiralia</taxon>
        <taxon>Gnathifera</taxon>
        <taxon>Rotifera</taxon>
        <taxon>Eurotatoria</taxon>
        <taxon>Monogononta</taxon>
        <taxon>Pseudotrocha</taxon>
        <taxon>Ploima</taxon>
        <taxon>Brachionidae</taxon>
        <taxon>Brachionus</taxon>
    </lineage>
</organism>
<evidence type="ECO:0000313" key="3">
    <source>
        <dbReference type="Proteomes" id="UP000276133"/>
    </source>
</evidence>
<keyword evidence="1" id="KW-0812">Transmembrane</keyword>
<keyword evidence="1" id="KW-1133">Transmembrane helix</keyword>